<organism evidence="1 2">
    <name type="scientific">Deinococcus aerolatus</name>
    <dbReference type="NCBI Taxonomy" id="522487"/>
    <lineage>
        <taxon>Bacteria</taxon>
        <taxon>Thermotogati</taxon>
        <taxon>Deinococcota</taxon>
        <taxon>Deinococci</taxon>
        <taxon>Deinococcales</taxon>
        <taxon>Deinococcaceae</taxon>
        <taxon>Deinococcus</taxon>
    </lineage>
</organism>
<evidence type="ECO:0000313" key="2">
    <source>
        <dbReference type="Proteomes" id="UP000639973"/>
    </source>
</evidence>
<dbReference type="EMBL" id="BMOL01000005">
    <property type="protein sequence ID" value="GGL77879.1"/>
    <property type="molecule type" value="Genomic_DNA"/>
</dbReference>
<sequence>MPRDRMIWNPKAIAGVPEGIVLDMTRFIESGDIYECTWFVRHMLQCNFYKLARNAEDHELDLVGRVYRMMLADVPRGCFGSEEATLRWPGLRNIKRSSPPLVKP</sequence>
<keyword evidence="2" id="KW-1185">Reference proteome</keyword>
<comment type="caution">
    <text evidence="1">The sequence shown here is derived from an EMBL/GenBank/DDBJ whole genome shotgun (WGS) entry which is preliminary data.</text>
</comment>
<name>A0ABQ2G726_9DEIO</name>
<dbReference type="Proteomes" id="UP000639973">
    <property type="component" value="Unassembled WGS sequence"/>
</dbReference>
<evidence type="ECO:0000313" key="1">
    <source>
        <dbReference type="EMBL" id="GGL77879.1"/>
    </source>
</evidence>
<gene>
    <name evidence="1" type="ORF">GCM10010840_14710</name>
</gene>
<proteinExistence type="predicted"/>
<dbReference type="RefSeq" id="WP_188970483.1">
    <property type="nucleotide sequence ID" value="NZ_BMOL01000005.1"/>
</dbReference>
<accession>A0ABQ2G726</accession>
<protein>
    <submittedName>
        <fullName evidence="1">Uncharacterized protein</fullName>
    </submittedName>
</protein>
<reference evidence="2" key="1">
    <citation type="journal article" date="2019" name="Int. J. Syst. Evol. Microbiol.">
        <title>The Global Catalogue of Microorganisms (GCM) 10K type strain sequencing project: providing services to taxonomists for standard genome sequencing and annotation.</title>
        <authorList>
            <consortium name="The Broad Institute Genomics Platform"/>
            <consortium name="The Broad Institute Genome Sequencing Center for Infectious Disease"/>
            <person name="Wu L."/>
            <person name="Ma J."/>
        </authorList>
    </citation>
    <scope>NUCLEOTIDE SEQUENCE [LARGE SCALE GENOMIC DNA]</scope>
    <source>
        <strain evidence="2">JCM 15442</strain>
    </source>
</reference>